<dbReference type="GO" id="GO:0003676">
    <property type="term" value="F:nucleic acid binding"/>
    <property type="evidence" value="ECO:0007669"/>
    <property type="project" value="InterPro"/>
</dbReference>
<gene>
    <name evidence="1" type="ORF">UFOVP1169_27</name>
</gene>
<dbReference type="Gene3D" id="3.40.1350.10">
    <property type="match status" value="1"/>
</dbReference>
<accession>A0A6J5R2Y5</accession>
<evidence type="ECO:0000313" key="1">
    <source>
        <dbReference type="EMBL" id="CAB4187921.1"/>
    </source>
</evidence>
<sequence length="119" mass="13973">MLTEETCLQISCCVHYDKRCRLDRVLRDATRFYAINPVPGKSIQQAVLSKRMGLRAGLWDAVFMDRRRGELQITWIEFKALKGKLTVEQQGWLEWLRDTPIRMIEVRTLDEFTGILEAE</sequence>
<organism evidence="1">
    <name type="scientific">uncultured Caudovirales phage</name>
    <dbReference type="NCBI Taxonomy" id="2100421"/>
    <lineage>
        <taxon>Viruses</taxon>
        <taxon>Duplodnaviria</taxon>
        <taxon>Heunggongvirae</taxon>
        <taxon>Uroviricota</taxon>
        <taxon>Caudoviricetes</taxon>
        <taxon>Peduoviridae</taxon>
        <taxon>Maltschvirus</taxon>
        <taxon>Maltschvirus maltsch</taxon>
    </lineage>
</organism>
<dbReference type="InterPro" id="IPR011856">
    <property type="entry name" value="tRNA_endonuc-like_dom_sf"/>
</dbReference>
<protein>
    <submittedName>
        <fullName evidence="1">VRR-NUC domain containing protein</fullName>
    </submittedName>
</protein>
<name>A0A6J5R2Y5_9CAUD</name>
<reference evidence="1" key="1">
    <citation type="submission" date="2020-05" db="EMBL/GenBank/DDBJ databases">
        <authorList>
            <person name="Chiriac C."/>
            <person name="Salcher M."/>
            <person name="Ghai R."/>
            <person name="Kavagutti S V."/>
        </authorList>
    </citation>
    <scope>NUCLEOTIDE SEQUENCE</scope>
</reference>
<proteinExistence type="predicted"/>
<dbReference type="EMBL" id="LR797114">
    <property type="protein sequence ID" value="CAB4187921.1"/>
    <property type="molecule type" value="Genomic_DNA"/>
</dbReference>
<dbReference type="GO" id="GO:0004518">
    <property type="term" value="F:nuclease activity"/>
    <property type="evidence" value="ECO:0007669"/>
    <property type="project" value="UniProtKB-KW"/>
</dbReference>
<dbReference type="GO" id="GO:0016788">
    <property type="term" value="F:hydrolase activity, acting on ester bonds"/>
    <property type="evidence" value="ECO:0007669"/>
    <property type="project" value="InterPro"/>
</dbReference>